<dbReference type="Gene3D" id="1.10.287.70">
    <property type="match status" value="1"/>
</dbReference>
<gene>
    <name evidence="15" type="ORF">LSH36_711g01026</name>
</gene>
<dbReference type="Pfam" id="PF00060">
    <property type="entry name" value="Lig_chan"/>
    <property type="match status" value="1"/>
</dbReference>
<comment type="subcellular location">
    <subcellularLocation>
        <location evidence="1">Membrane</location>
        <topology evidence="1">Multi-pass membrane protein</topology>
    </subcellularLocation>
</comment>
<dbReference type="AlphaFoldDB" id="A0AAD9J1U4"/>
<dbReference type="SUPFAM" id="SSF53098">
    <property type="entry name" value="Ribonuclease H-like"/>
    <property type="match status" value="1"/>
</dbReference>
<feature type="transmembrane region" description="Helical" evidence="11">
    <location>
        <begin position="286"/>
        <end position="305"/>
    </location>
</feature>
<dbReference type="InterPro" id="IPR015683">
    <property type="entry name" value="Ionotropic_Glu_rcpt"/>
</dbReference>
<evidence type="ECO:0000256" key="5">
    <source>
        <dbReference type="ARBA" id="ARBA00023065"/>
    </source>
</evidence>
<comment type="caution">
    <text evidence="15">The sequence shown here is derived from an EMBL/GenBank/DDBJ whole genome shotgun (WGS) entry which is preliminary data.</text>
</comment>
<feature type="signal peptide" evidence="12">
    <location>
        <begin position="1"/>
        <end position="19"/>
    </location>
</feature>
<dbReference type="SMART" id="SM00918">
    <property type="entry name" value="Lig_chan-Glu_bd"/>
    <property type="match status" value="1"/>
</dbReference>
<proteinExistence type="predicted"/>
<evidence type="ECO:0000313" key="16">
    <source>
        <dbReference type="Proteomes" id="UP001208570"/>
    </source>
</evidence>
<dbReference type="GO" id="GO:0015276">
    <property type="term" value="F:ligand-gated monoatomic ion channel activity"/>
    <property type="evidence" value="ECO:0007669"/>
    <property type="project" value="InterPro"/>
</dbReference>
<keyword evidence="3 11" id="KW-0812">Transmembrane</keyword>
<dbReference type="SMART" id="SM00079">
    <property type="entry name" value="PBPe"/>
    <property type="match status" value="1"/>
</dbReference>
<dbReference type="InterPro" id="IPR001320">
    <property type="entry name" value="Iontro_rcpt_C"/>
</dbReference>
<keyword evidence="16" id="KW-1185">Reference proteome</keyword>
<evidence type="ECO:0000256" key="12">
    <source>
        <dbReference type="SAM" id="SignalP"/>
    </source>
</evidence>
<feature type="transmembrane region" description="Helical" evidence="11">
    <location>
        <begin position="535"/>
        <end position="558"/>
    </location>
</feature>
<keyword evidence="2" id="KW-0813">Transport</keyword>
<evidence type="ECO:0000256" key="10">
    <source>
        <dbReference type="ARBA" id="ARBA00023303"/>
    </source>
</evidence>
<dbReference type="GO" id="GO:0016020">
    <property type="term" value="C:membrane"/>
    <property type="evidence" value="ECO:0007669"/>
    <property type="project" value="UniProtKB-SubCell"/>
</dbReference>
<keyword evidence="7" id="KW-0675">Receptor</keyword>
<dbReference type="InterPro" id="IPR019594">
    <property type="entry name" value="Glu/Gly-bd"/>
</dbReference>
<feature type="domain" description="Ionotropic glutamate receptor C-terminal" evidence="13">
    <location>
        <begin position="94"/>
        <end position="496"/>
    </location>
</feature>
<keyword evidence="9" id="KW-1071">Ligand-gated ion channel</keyword>
<evidence type="ECO:0000256" key="11">
    <source>
        <dbReference type="SAM" id="Phobius"/>
    </source>
</evidence>
<keyword evidence="6 11" id="KW-0472">Membrane</keyword>
<evidence type="ECO:0000256" key="2">
    <source>
        <dbReference type="ARBA" id="ARBA00022448"/>
    </source>
</evidence>
<dbReference type="InterPro" id="IPR008906">
    <property type="entry name" value="HATC_C_dom"/>
</dbReference>
<evidence type="ECO:0000256" key="3">
    <source>
        <dbReference type="ARBA" id="ARBA00022692"/>
    </source>
</evidence>
<keyword evidence="5" id="KW-0406">Ion transport</keyword>
<keyword evidence="10" id="KW-0407">Ion channel</keyword>
<dbReference type="InterPro" id="IPR012337">
    <property type="entry name" value="RNaseH-like_sf"/>
</dbReference>
<keyword evidence="8" id="KW-0325">Glycoprotein</keyword>
<evidence type="ECO:0000256" key="7">
    <source>
        <dbReference type="ARBA" id="ARBA00023170"/>
    </source>
</evidence>
<dbReference type="PANTHER" id="PTHR18966">
    <property type="entry name" value="IONOTROPIC GLUTAMATE RECEPTOR"/>
    <property type="match status" value="1"/>
</dbReference>
<dbReference type="SUPFAM" id="SSF53850">
    <property type="entry name" value="Periplasmic binding protein-like II"/>
    <property type="match status" value="1"/>
</dbReference>
<dbReference type="GO" id="GO:0046983">
    <property type="term" value="F:protein dimerization activity"/>
    <property type="evidence" value="ECO:0007669"/>
    <property type="project" value="InterPro"/>
</dbReference>
<evidence type="ECO:0000256" key="9">
    <source>
        <dbReference type="ARBA" id="ARBA00023286"/>
    </source>
</evidence>
<dbReference type="EMBL" id="JAODUP010000711">
    <property type="protein sequence ID" value="KAK2145004.1"/>
    <property type="molecule type" value="Genomic_DNA"/>
</dbReference>
<evidence type="ECO:0000313" key="15">
    <source>
        <dbReference type="EMBL" id="KAK2145004.1"/>
    </source>
</evidence>
<feature type="domain" description="Ionotropic glutamate receptor L-glutamate and glycine-binding" evidence="14">
    <location>
        <begin position="105"/>
        <end position="165"/>
    </location>
</feature>
<feature type="chain" id="PRO_5042184364" evidence="12">
    <location>
        <begin position="20"/>
        <end position="582"/>
    </location>
</feature>
<evidence type="ECO:0000256" key="1">
    <source>
        <dbReference type="ARBA" id="ARBA00004141"/>
    </source>
</evidence>
<sequence>MRFWFVWLIFVAHVVTGDGGRNTGSTRRRRAAEGITKKIRIVTLQEIARYRKEIPSPLKDSVTDWWRKKSSRYSLLGKPDQRYLTIPGTSVPSERIFPTAGDNLPYTNITQSDNGLRFIGFIPDLIYLLSKKLHFDYEFYQSPDGKYGTEQEDGTWNGMIGELLLNKHDPDGNVSLSNDFTRPGADIVAAALTVTSKRQTVVDFVHPFHNLGLTILIQKAYLTDNGTDLWPFDFGILKPLSAAVWGMVFLAGIVVASLLCALNYLNPYEWGGRYNIGLADAHQKDSFCLSGAFWFVFSTLQWQGFERAPRAVSSKILTCFWFAFVTLTLVTYIGGLINNLWWSTMAFSRNPLGHPITDLEDLVAGAGMDFKYGAISDGATYDYVMDVASKQKAEFRMMKHYWETQEGKEQLVGNLQEALHKLRTEKYAFIVETMTARWEANQKPCDLTTVGPQFALRSYGLAVPINWPYLDLFHRGVMELKEEGVIDELEEKWWEDRGECWNEKISEKALRKANAIYLSQAKPKVVDLHMFWSQLVLMVLGIVITLITAAVEILYYRYKGKYMTSNRPRDQSLKLENEDGTI</sequence>
<name>A0AAD9J1U4_9ANNE</name>
<keyword evidence="4 11" id="KW-1133">Transmembrane helix</keyword>
<keyword evidence="12" id="KW-0732">Signal</keyword>
<evidence type="ECO:0000256" key="8">
    <source>
        <dbReference type="ARBA" id="ARBA00023180"/>
    </source>
</evidence>
<evidence type="ECO:0000259" key="14">
    <source>
        <dbReference type="SMART" id="SM00918"/>
    </source>
</evidence>
<dbReference type="Pfam" id="PF05699">
    <property type="entry name" value="Dimer_Tnp_hAT"/>
    <property type="match status" value="1"/>
</dbReference>
<organism evidence="15 16">
    <name type="scientific">Paralvinella palmiformis</name>
    <dbReference type="NCBI Taxonomy" id="53620"/>
    <lineage>
        <taxon>Eukaryota</taxon>
        <taxon>Metazoa</taxon>
        <taxon>Spiralia</taxon>
        <taxon>Lophotrochozoa</taxon>
        <taxon>Annelida</taxon>
        <taxon>Polychaeta</taxon>
        <taxon>Sedentaria</taxon>
        <taxon>Canalipalpata</taxon>
        <taxon>Terebellida</taxon>
        <taxon>Terebelliformia</taxon>
        <taxon>Alvinellidae</taxon>
        <taxon>Paralvinella</taxon>
    </lineage>
</organism>
<dbReference type="Gene3D" id="3.40.190.10">
    <property type="entry name" value="Periplasmic binding protein-like II"/>
    <property type="match status" value="1"/>
</dbReference>
<evidence type="ECO:0000256" key="4">
    <source>
        <dbReference type="ARBA" id="ARBA00022989"/>
    </source>
</evidence>
<dbReference type="Pfam" id="PF10613">
    <property type="entry name" value="Lig_chan-Glu_bd"/>
    <property type="match status" value="2"/>
</dbReference>
<feature type="transmembrane region" description="Helical" evidence="11">
    <location>
        <begin position="242"/>
        <end position="265"/>
    </location>
</feature>
<protein>
    <submittedName>
        <fullName evidence="15">Uncharacterized protein</fullName>
    </submittedName>
</protein>
<evidence type="ECO:0000259" key="13">
    <source>
        <dbReference type="SMART" id="SM00079"/>
    </source>
</evidence>
<reference evidence="15" key="1">
    <citation type="journal article" date="2023" name="Mol. Biol. Evol.">
        <title>Third-Generation Sequencing Reveals the Adaptive Role of the Epigenome in Three Deep-Sea Polychaetes.</title>
        <authorList>
            <person name="Perez M."/>
            <person name="Aroh O."/>
            <person name="Sun Y."/>
            <person name="Lan Y."/>
            <person name="Juniper S.K."/>
            <person name="Young C.R."/>
            <person name="Angers B."/>
            <person name="Qian P.Y."/>
        </authorList>
    </citation>
    <scope>NUCLEOTIDE SEQUENCE</scope>
    <source>
        <strain evidence="15">P08H-3</strain>
    </source>
</reference>
<accession>A0AAD9J1U4</accession>
<feature type="transmembrane region" description="Helical" evidence="11">
    <location>
        <begin position="320"/>
        <end position="342"/>
    </location>
</feature>
<dbReference type="Proteomes" id="UP001208570">
    <property type="component" value="Unassembled WGS sequence"/>
</dbReference>
<evidence type="ECO:0000256" key="6">
    <source>
        <dbReference type="ARBA" id="ARBA00023136"/>
    </source>
</evidence>